<dbReference type="Proteomes" id="UP000051870">
    <property type="component" value="Unassembled WGS sequence"/>
</dbReference>
<organism evidence="3 4">
    <name type="scientific">Shimia thalassica</name>
    <dbReference type="NCBI Taxonomy" id="1715693"/>
    <lineage>
        <taxon>Bacteria</taxon>
        <taxon>Pseudomonadati</taxon>
        <taxon>Pseudomonadota</taxon>
        <taxon>Alphaproteobacteria</taxon>
        <taxon>Rhodobacterales</taxon>
        <taxon>Roseobacteraceae</taxon>
    </lineage>
</organism>
<reference evidence="4" key="1">
    <citation type="submission" date="2015-09" db="EMBL/GenBank/DDBJ databases">
        <authorList>
            <person name="Rodrigo-Torres Lidia"/>
            <person name="Arahal R.David."/>
        </authorList>
    </citation>
    <scope>NUCLEOTIDE SEQUENCE [LARGE SCALE GENOMIC DNA]</scope>
    <source>
        <strain evidence="4">CECT 7735</strain>
    </source>
</reference>
<gene>
    <name evidence="3" type="primary">hemS</name>
    <name evidence="3" type="ORF">PH7735_03104</name>
</gene>
<dbReference type="CDD" id="cd16830">
    <property type="entry name" value="HemS-like_N"/>
    <property type="match status" value="1"/>
</dbReference>
<dbReference type="EMBL" id="CYTW01000004">
    <property type="protein sequence ID" value="CUK07395.1"/>
    <property type="molecule type" value="Genomic_DNA"/>
</dbReference>
<dbReference type="AlphaFoldDB" id="A0A0P1IJZ8"/>
<evidence type="ECO:0000256" key="1">
    <source>
        <dbReference type="SAM" id="MobiDB-lite"/>
    </source>
</evidence>
<proteinExistence type="predicted"/>
<accession>A0A0P1IJZ8</accession>
<feature type="domain" description="Haemin-degrading HemS/ChuX" evidence="2">
    <location>
        <begin position="210"/>
        <end position="341"/>
    </location>
</feature>
<dbReference type="Gene3D" id="3.40.1570.10">
    <property type="entry name" value="HemS/ChuS/ChuX like domains"/>
    <property type="match status" value="2"/>
</dbReference>
<protein>
    <submittedName>
        <fullName evidence="3">Hemin transport protein HemS</fullName>
    </submittedName>
</protein>
<dbReference type="InterPro" id="IPR007845">
    <property type="entry name" value="HemS/ChuX_dom"/>
</dbReference>
<feature type="region of interest" description="Disordered" evidence="1">
    <location>
        <begin position="160"/>
        <end position="185"/>
    </location>
</feature>
<sequence>MTMAGAVSSHDIRAARLENAKMRERDLSAKLGITEAQLVAAHVGDGVTRLRADLDALMAATTQLGEVMSLTRNESCVIEKVGVYDNYKSGAHAALIVNEEIDLRMFPNHWVHAFAVEKKTEHGPRRSLQVFDAAGDAIHKIHLRDASNHEVWPGIVESLKHEDQSDSVSVTPRVPTEGPKGDPAKADTLRAEWDKLTDTHQFLQMTRKLKMNRLGAYRMAGAPYVRKLKTNAVETLLHEAAETGVPIMIFVGNSGCIEIHTGPVKKIVEMGPWINVLDPGHDLHLRKDHIAEVWAVTKSTRRGPAISVEAFDADGWVIAQFFGVLRQEGAAEQWNTLVASLEEEKEAELV</sequence>
<dbReference type="InterPro" id="IPR053733">
    <property type="entry name" value="Heme_Transport_Util_sf"/>
</dbReference>
<evidence type="ECO:0000313" key="3">
    <source>
        <dbReference type="EMBL" id="CUK07395.1"/>
    </source>
</evidence>
<dbReference type="STRING" id="1715693.PH7735_03104"/>
<dbReference type="GO" id="GO:0006826">
    <property type="term" value="P:iron ion transport"/>
    <property type="evidence" value="ECO:0007669"/>
    <property type="project" value="InterPro"/>
</dbReference>
<evidence type="ECO:0000313" key="4">
    <source>
        <dbReference type="Proteomes" id="UP000051870"/>
    </source>
</evidence>
<name>A0A0P1IJZ8_9RHOB</name>
<dbReference type="CDD" id="cd16831">
    <property type="entry name" value="HemS-like_C"/>
    <property type="match status" value="1"/>
</dbReference>
<keyword evidence="4" id="KW-1185">Reference proteome</keyword>
<evidence type="ECO:0000259" key="2">
    <source>
        <dbReference type="Pfam" id="PF05171"/>
    </source>
</evidence>
<dbReference type="SUPFAM" id="SSF144064">
    <property type="entry name" value="Heme iron utilization protein-like"/>
    <property type="match status" value="1"/>
</dbReference>
<feature type="domain" description="Haemin-degrading HemS/ChuX" evidence="2">
    <location>
        <begin position="32"/>
        <end position="159"/>
    </location>
</feature>
<dbReference type="Pfam" id="PF05171">
    <property type="entry name" value="HemS"/>
    <property type="match status" value="2"/>
</dbReference>
<dbReference type="RefSeq" id="WP_082645270.1">
    <property type="nucleotide sequence ID" value="NZ_CYTW01000004.1"/>
</dbReference>
<dbReference type="GeneID" id="83882093"/>